<feature type="non-terminal residue" evidence="1">
    <location>
        <position position="1"/>
    </location>
</feature>
<evidence type="ECO:0000313" key="2">
    <source>
        <dbReference type="Proteomes" id="UP000023152"/>
    </source>
</evidence>
<organism evidence="1 2">
    <name type="scientific">Reticulomyxa filosa</name>
    <dbReference type="NCBI Taxonomy" id="46433"/>
    <lineage>
        <taxon>Eukaryota</taxon>
        <taxon>Sar</taxon>
        <taxon>Rhizaria</taxon>
        <taxon>Retaria</taxon>
        <taxon>Foraminifera</taxon>
        <taxon>Monothalamids</taxon>
        <taxon>Reticulomyxidae</taxon>
        <taxon>Reticulomyxa</taxon>
    </lineage>
</organism>
<gene>
    <name evidence="1" type="ORF">RFI_38957</name>
</gene>
<accession>X6LAZ3</accession>
<evidence type="ECO:0000313" key="1">
    <source>
        <dbReference type="EMBL" id="ETN98535.1"/>
    </source>
</evidence>
<keyword evidence="2" id="KW-1185">Reference proteome</keyword>
<sequence>FQRQELKRKFKNGPIKILCGKSQFSKRERLSGWKEDYESPKKKSIENELNKWKIQIRLEQDKYNPAVQCLNEEDVQLLFKSEILNGKCKESKSYHWFISFSKNMNAFFSFKLLEFF</sequence>
<dbReference type="Proteomes" id="UP000023152">
    <property type="component" value="Unassembled WGS sequence"/>
</dbReference>
<protein>
    <submittedName>
        <fullName evidence="1">Uncharacterized protein</fullName>
    </submittedName>
</protein>
<comment type="caution">
    <text evidence="1">The sequence shown here is derived from an EMBL/GenBank/DDBJ whole genome shotgun (WGS) entry which is preliminary data.</text>
</comment>
<proteinExistence type="predicted"/>
<dbReference type="EMBL" id="ASPP01046440">
    <property type="protein sequence ID" value="ETN98535.1"/>
    <property type="molecule type" value="Genomic_DNA"/>
</dbReference>
<name>X6LAZ3_RETFI</name>
<dbReference type="AlphaFoldDB" id="X6LAZ3"/>
<reference evidence="1 2" key="1">
    <citation type="journal article" date="2013" name="Curr. Biol.">
        <title>The Genome of the Foraminiferan Reticulomyxa filosa.</title>
        <authorList>
            <person name="Glockner G."/>
            <person name="Hulsmann N."/>
            <person name="Schleicher M."/>
            <person name="Noegel A.A."/>
            <person name="Eichinger L."/>
            <person name="Gallinger C."/>
            <person name="Pawlowski J."/>
            <person name="Sierra R."/>
            <person name="Euteneuer U."/>
            <person name="Pillet L."/>
            <person name="Moustafa A."/>
            <person name="Platzer M."/>
            <person name="Groth M."/>
            <person name="Szafranski K."/>
            <person name="Schliwa M."/>
        </authorList>
    </citation>
    <scope>NUCLEOTIDE SEQUENCE [LARGE SCALE GENOMIC DNA]</scope>
</reference>